<evidence type="ECO:0000313" key="2">
    <source>
        <dbReference type="RefSeq" id="XP_073792954.1"/>
    </source>
</evidence>
<reference evidence="2" key="1">
    <citation type="submission" date="2025-08" db="UniProtKB">
        <authorList>
            <consortium name="RefSeq"/>
        </authorList>
    </citation>
    <scope>IDENTIFICATION</scope>
    <source>
        <strain evidence="2">Tuebingen</strain>
        <tissue evidence="2">Fibroblasts and whole tissue</tissue>
    </source>
</reference>
<sequence>MNHFLFLHLCVDKSELELHHCYFHFRLESFAGEMASISVSELRIVLIGKNGSENSRVENVIKRGAAAVYDSGASSHVRQTGINGQERNIRVFNMPNLLQVDPPQQQFTNRVSIYMEQFAPGPHVFILVLQYKDFTKQDKHRVENVLNLFSQKAIKHTIVLTTDEETRTAKFSSYVMNSAVYSLIKVCNGRHVKFDSTLDYYSRLLKMIEKILIERHEEFVICDMYGHGVVGTSVDAEPEKSDNRCRGKLIESTKTGSDDEDSSESEDDLRIVLLGKTGVGKSATGNTILGRKEFKSDISQSSVTNVCQKQTAEINGRHITVIDTPGLFDTKLSNEEIKREISNCISMILPGPHVFLLLISLGRFTQEEEKSVKLIQETFGENSLIFTIVLFTRGDDLDSKDIQHYLNSPGSTLMKLIEACGNRYHVFNNRSGDQKQVSELLEKINNMVKANGGSYYSCKRFRDIERDRQNKERKMLLMKHEEEKETMKKIMKEEQQRSKRSVDEFRDRVERYETEIKEKVEQERSVRDEMMQEREKWKREIEKERQKRNEADEMRRKIEQEMWDRYSESLKEKDELQLKYEDVKGRITVMKRDIQDIEDSEKKIQEEMKRDRDDWERQKQLEIQREEEEKESRKNNEHGNEIPEDQGTSDSEASDLECLRIVLFGKKGTGKSATGNTILGNEEFSTAAGSQLMTKNCQKGVGEAEGKRVSIVDTPGLLDTTLSTDEVVEGIMESVSLSAPGPHVFIIVLSLEKITQEEKDLLDLITKMFGPEAAKFSIVLFTKADTLKNQTITQYVEKSKYSKTLKSLISACGDRFLAFNNAETQDQTQVTELFNMIEEMMQSNQAEHFTNEMFEKIKISINKREELEENKRKNQAQVEELQAKYELEIRNKRRRLEEKKRKTEKERVKLENKYIIRAETLMRQFEEKEKSDLEKQKEEAQKQADLEKQMTEEYNLRIEEIEDQRKEYEKQQEERKDQQRGEMYEQDQEQTKHEEHIEEEEETKMAEFDEKKSEIKQHYEQMMKERKEEYDIRKQEDEERQKQKRKRWEKMVKDLKRDQEEEIKRRDKMERERLQREEEECEEMILTNQAEIQRIKDEHQNKAWEEKQELQDFEEEKQMHIKEFRMRAKEELNKLKKGKSSCYVM</sequence>
<evidence type="ECO:0000313" key="1">
    <source>
        <dbReference type="Proteomes" id="UP000000437"/>
    </source>
</evidence>
<gene>
    <name evidence="2" type="primary">LOC100331050</name>
</gene>
<keyword evidence="1" id="KW-1185">Reference proteome</keyword>
<protein>
    <submittedName>
        <fullName evidence="2">GTPase IMAP family member 8 isoform X2</fullName>
    </submittedName>
</protein>
<proteinExistence type="predicted"/>
<dbReference type="Proteomes" id="UP000000437">
    <property type="component" value="Chromosome 22"/>
</dbReference>
<name>A0AC58IFE0_DANRE</name>
<dbReference type="RefSeq" id="XP_073792954.1">
    <property type="nucleotide sequence ID" value="XM_073936853.1"/>
</dbReference>
<accession>A0AC58IFE0</accession>
<organism evidence="1 2">
    <name type="scientific">Danio rerio</name>
    <name type="common">Zebrafish</name>
    <name type="synonym">Brachydanio rerio</name>
    <dbReference type="NCBI Taxonomy" id="7955"/>
    <lineage>
        <taxon>Eukaryota</taxon>
        <taxon>Metazoa</taxon>
        <taxon>Chordata</taxon>
        <taxon>Craniata</taxon>
        <taxon>Vertebrata</taxon>
        <taxon>Euteleostomi</taxon>
        <taxon>Actinopterygii</taxon>
        <taxon>Neopterygii</taxon>
        <taxon>Teleostei</taxon>
        <taxon>Ostariophysi</taxon>
        <taxon>Cypriniformes</taxon>
        <taxon>Danionidae</taxon>
        <taxon>Danioninae</taxon>
        <taxon>Danio</taxon>
    </lineage>
</organism>